<keyword evidence="3" id="KW-0862">Zinc</keyword>
<dbReference type="EMBL" id="JACEIK010003098">
    <property type="protein sequence ID" value="MCD9640287.1"/>
    <property type="molecule type" value="Genomic_DNA"/>
</dbReference>
<comment type="caution">
    <text evidence="7">The sequence shown here is derived from an EMBL/GenBank/DDBJ whole genome shotgun (WGS) entry which is preliminary data.</text>
</comment>
<evidence type="ECO:0000313" key="8">
    <source>
        <dbReference type="Proteomes" id="UP000823775"/>
    </source>
</evidence>
<evidence type="ECO:0000313" key="7">
    <source>
        <dbReference type="EMBL" id="MCD9640287.1"/>
    </source>
</evidence>
<dbReference type="Proteomes" id="UP000823775">
    <property type="component" value="Unassembled WGS sequence"/>
</dbReference>
<dbReference type="SUPFAM" id="SSF57850">
    <property type="entry name" value="RING/U-box"/>
    <property type="match status" value="1"/>
</dbReference>
<keyword evidence="5" id="KW-1133">Transmembrane helix</keyword>
<dbReference type="Pfam" id="PF00097">
    <property type="entry name" value="zf-C3HC4"/>
    <property type="match status" value="1"/>
</dbReference>
<feature type="compositionally biased region" description="Basic residues" evidence="4">
    <location>
        <begin position="1"/>
        <end position="11"/>
    </location>
</feature>
<gene>
    <name evidence="7" type="ORF">HAX54_025490</name>
</gene>
<keyword evidence="1" id="KW-0479">Metal-binding</keyword>
<sequence length="159" mass="17905">MDRPHLRRRRNQNLTDKKAAGDDISKLTGKGSAIGKKSSTRNKANHHAYTGAAICSEPRPVVNDIYETLGCGHIYCEECIISYARERIRENIMEWRVPSEARALAIVLMSALLGIVGVTVGIWESCETYQLQRINEGEEEEETDDDQQGNIKVLLLDEF</sequence>
<dbReference type="Gene3D" id="3.30.40.10">
    <property type="entry name" value="Zinc/RING finger domain, C3HC4 (zinc finger)"/>
    <property type="match status" value="1"/>
</dbReference>
<feature type="region of interest" description="Disordered" evidence="4">
    <location>
        <begin position="1"/>
        <end position="42"/>
    </location>
</feature>
<protein>
    <recommendedName>
        <fullName evidence="6">Zinc finger C3HC4 RING-type domain-containing protein</fullName>
    </recommendedName>
</protein>
<proteinExistence type="predicted"/>
<evidence type="ECO:0000256" key="3">
    <source>
        <dbReference type="ARBA" id="ARBA00022833"/>
    </source>
</evidence>
<keyword evidence="5" id="KW-0472">Membrane</keyword>
<evidence type="ECO:0000256" key="2">
    <source>
        <dbReference type="ARBA" id="ARBA00022771"/>
    </source>
</evidence>
<keyword evidence="5" id="KW-0812">Transmembrane</keyword>
<feature type="compositionally biased region" description="Basic and acidic residues" evidence="4">
    <location>
        <begin position="15"/>
        <end position="25"/>
    </location>
</feature>
<organism evidence="7 8">
    <name type="scientific">Datura stramonium</name>
    <name type="common">Jimsonweed</name>
    <name type="synonym">Common thornapple</name>
    <dbReference type="NCBI Taxonomy" id="4076"/>
    <lineage>
        <taxon>Eukaryota</taxon>
        <taxon>Viridiplantae</taxon>
        <taxon>Streptophyta</taxon>
        <taxon>Embryophyta</taxon>
        <taxon>Tracheophyta</taxon>
        <taxon>Spermatophyta</taxon>
        <taxon>Magnoliopsida</taxon>
        <taxon>eudicotyledons</taxon>
        <taxon>Gunneridae</taxon>
        <taxon>Pentapetalae</taxon>
        <taxon>asterids</taxon>
        <taxon>lamiids</taxon>
        <taxon>Solanales</taxon>
        <taxon>Solanaceae</taxon>
        <taxon>Solanoideae</taxon>
        <taxon>Datureae</taxon>
        <taxon>Datura</taxon>
    </lineage>
</organism>
<keyword evidence="8" id="KW-1185">Reference proteome</keyword>
<reference evidence="7 8" key="1">
    <citation type="journal article" date="2021" name="BMC Genomics">
        <title>Datura genome reveals duplications of psychoactive alkaloid biosynthetic genes and high mutation rate following tissue culture.</title>
        <authorList>
            <person name="Rajewski A."/>
            <person name="Carter-House D."/>
            <person name="Stajich J."/>
            <person name="Litt A."/>
        </authorList>
    </citation>
    <scope>NUCLEOTIDE SEQUENCE [LARGE SCALE GENOMIC DNA]</scope>
    <source>
        <strain evidence="7">AR-01</strain>
    </source>
</reference>
<accession>A0ABS8V1N4</accession>
<name>A0ABS8V1N4_DATST</name>
<feature type="domain" description="Zinc finger C3HC4 RING-type" evidence="6">
    <location>
        <begin position="63"/>
        <end position="87"/>
    </location>
</feature>
<evidence type="ECO:0000256" key="5">
    <source>
        <dbReference type="SAM" id="Phobius"/>
    </source>
</evidence>
<keyword evidence="2" id="KW-0863">Zinc-finger</keyword>
<dbReference type="InterPro" id="IPR013083">
    <property type="entry name" value="Znf_RING/FYVE/PHD"/>
</dbReference>
<feature type="transmembrane region" description="Helical" evidence="5">
    <location>
        <begin position="103"/>
        <end position="123"/>
    </location>
</feature>
<dbReference type="InterPro" id="IPR018957">
    <property type="entry name" value="Znf_C3HC4_RING-type"/>
</dbReference>
<evidence type="ECO:0000256" key="4">
    <source>
        <dbReference type="SAM" id="MobiDB-lite"/>
    </source>
</evidence>
<evidence type="ECO:0000259" key="6">
    <source>
        <dbReference type="Pfam" id="PF00097"/>
    </source>
</evidence>
<evidence type="ECO:0000256" key="1">
    <source>
        <dbReference type="ARBA" id="ARBA00022723"/>
    </source>
</evidence>